<evidence type="ECO:0000313" key="3">
    <source>
        <dbReference type="Proteomes" id="UP000070096"/>
    </source>
</evidence>
<comment type="caution">
    <text evidence="2">The sequence shown here is derived from an EMBL/GenBank/DDBJ whole genome shotgun (WGS) entry which is preliminary data.</text>
</comment>
<organism evidence="2 3">
    <name type="scientific">Streptococcus gordonii</name>
    <dbReference type="NCBI Taxonomy" id="1302"/>
    <lineage>
        <taxon>Bacteria</taxon>
        <taxon>Bacillati</taxon>
        <taxon>Bacillota</taxon>
        <taxon>Bacilli</taxon>
        <taxon>Lactobacillales</taxon>
        <taxon>Streptococcaceae</taxon>
        <taxon>Streptococcus</taxon>
    </lineage>
</organism>
<keyword evidence="1" id="KW-0472">Membrane</keyword>
<dbReference type="EMBL" id="LQRC01000242">
    <property type="protein sequence ID" value="KXT69314.1"/>
    <property type="molecule type" value="Genomic_DNA"/>
</dbReference>
<feature type="transmembrane region" description="Helical" evidence="1">
    <location>
        <begin position="6"/>
        <end position="24"/>
    </location>
</feature>
<keyword evidence="1" id="KW-0812">Transmembrane</keyword>
<evidence type="ECO:0000256" key="1">
    <source>
        <dbReference type="SAM" id="Phobius"/>
    </source>
</evidence>
<sequence length="110" mass="12142">MQEIQNIILTSVASVLAILSGIAVKAVKDFLIAKGGEKSIKIVEILAKNAVNAVEQVSKETGYKGQEKLAQAKGAVINELDKYNIYMPEKDLDMYIEAAVKQMETNWKEK</sequence>
<dbReference type="Pfam" id="PF09682">
    <property type="entry name" value="Phage_holin_6_1"/>
    <property type="match status" value="1"/>
</dbReference>
<protein>
    <submittedName>
        <fullName evidence="2">Phage holin</fullName>
    </submittedName>
</protein>
<dbReference type="NCBIfam" id="TIGR01673">
    <property type="entry name" value="holin_LLH"/>
    <property type="match status" value="1"/>
</dbReference>
<proteinExistence type="predicted"/>
<dbReference type="Proteomes" id="UP000070096">
    <property type="component" value="Unassembled WGS sequence"/>
</dbReference>
<reference evidence="2 3" key="1">
    <citation type="submission" date="2016-01" db="EMBL/GenBank/DDBJ databases">
        <title>Highly variable Streptococcus oralis are common among viridans streptococci isolated from primates.</title>
        <authorList>
            <person name="Denapaite D."/>
            <person name="Rieger M."/>
            <person name="Koendgen S."/>
            <person name="Brueckner R."/>
            <person name="Ochigava I."/>
            <person name="Kappeler P."/>
            <person name="Maetz-Rensing K."/>
            <person name="Leendertz F."/>
            <person name="Hakenbeck R."/>
        </authorList>
    </citation>
    <scope>NUCLEOTIDE SEQUENCE [LARGE SCALE GENOMIC DNA]</scope>
    <source>
        <strain evidence="2 3">DD07</strain>
    </source>
</reference>
<name>A0A139N0K5_STRGN</name>
<dbReference type="InterPro" id="IPR010026">
    <property type="entry name" value="Phage_holin_LL-H"/>
</dbReference>
<dbReference type="PATRIC" id="fig|1302.21.peg.1995"/>
<dbReference type="AlphaFoldDB" id="A0A139N0K5"/>
<gene>
    <name evidence="2" type="ORF">SGODD07_01803</name>
</gene>
<evidence type="ECO:0000313" key="2">
    <source>
        <dbReference type="EMBL" id="KXT69314.1"/>
    </source>
</evidence>
<accession>A0A139N0K5</accession>
<keyword evidence="1" id="KW-1133">Transmembrane helix</keyword>